<proteinExistence type="inferred from homology"/>
<dbReference type="SUPFAM" id="SSF53613">
    <property type="entry name" value="Ribokinase-like"/>
    <property type="match status" value="1"/>
</dbReference>
<name>A0A6J6CXH0_9ZZZZ</name>
<protein>
    <submittedName>
        <fullName evidence="5">Unannotated protein</fullName>
    </submittedName>
</protein>
<evidence type="ECO:0000259" key="4">
    <source>
        <dbReference type="Pfam" id="PF00294"/>
    </source>
</evidence>
<dbReference type="InterPro" id="IPR011611">
    <property type="entry name" value="PfkB_dom"/>
</dbReference>
<evidence type="ECO:0000256" key="3">
    <source>
        <dbReference type="ARBA" id="ARBA00022777"/>
    </source>
</evidence>
<dbReference type="PANTHER" id="PTHR43320">
    <property type="entry name" value="SUGAR KINASE"/>
    <property type="match status" value="1"/>
</dbReference>
<evidence type="ECO:0000256" key="1">
    <source>
        <dbReference type="ARBA" id="ARBA00010688"/>
    </source>
</evidence>
<feature type="domain" description="Carbohydrate kinase PfkB" evidence="4">
    <location>
        <begin position="2"/>
        <end position="293"/>
    </location>
</feature>
<dbReference type="InterPro" id="IPR052700">
    <property type="entry name" value="Carb_kinase_PfkB-like"/>
</dbReference>
<keyword evidence="2" id="KW-0808">Transferase</keyword>
<evidence type="ECO:0000256" key="2">
    <source>
        <dbReference type="ARBA" id="ARBA00022679"/>
    </source>
</evidence>
<dbReference type="CDD" id="cd01166">
    <property type="entry name" value="KdgK"/>
    <property type="match status" value="1"/>
</dbReference>
<dbReference type="InterPro" id="IPR029056">
    <property type="entry name" value="Ribokinase-like"/>
</dbReference>
<dbReference type="InterPro" id="IPR002173">
    <property type="entry name" value="Carboh/pur_kinase_PfkB_CS"/>
</dbReference>
<dbReference type="AlphaFoldDB" id="A0A6J6CXH0"/>
<dbReference type="Gene3D" id="3.40.1190.20">
    <property type="match status" value="1"/>
</dbReference>
<dbReference type="GO" id="GO:0016301">
    <property type="term" value="F:kinase activity"/>
    <property type="evidence" value="ECO:0007669"/>
    <property type="project" value="UniProtKB-KW"/>
</dbReference>
<keyword evidence="3" id="KW-0418">Kinase</keyword>
<gene>
    <name evidence="5" type="ORF">UFOPK1506_00777</name>
</gene>
<sequence>MPDLYTFGEAMALFLANDTDSVLTARTYSRSTAGAEGNVAVGVARLGLSAHFFTLMGNDQLGSAVIADFESEGVDLSGVKRVESFSSAMVRNPGTSAPVEASYLRKGAAASLMRPEDLDHNVISQSRWLHTTGITCAISTSAAATAAAGLDVARKIGIKKSFDLNIRRKLWSEEQARKVLEPLARDVDLLIGGEDEYCAVFGTSDPQEALRIAAARGTTFAIMTKGPELLSYAADGAFHTVHPPRVQSVDPVGSGDAFTSGVISGLLAGLTIADAISQGTISGARVASQFGDWAGLPRGKNGITDKSFVEEILGKAK</sequence>
<dbReference type="PROSITE" id="PS00584">
    <property type="entry name" value="PFKB_KINASES_2"/>
    <property type="match status" value="1"/>
</dbReference>
<evidence type="ECO:0000313" key="5">
    <source>
        <dbReference type="EMBL" id="CAB4556311.1"/>
    </source>
</evidence>
<organism evidence="5">
    <name type="scientific">freshwater metagenome</name>
    <dbReference type="NCBI Taxonomy" id="449393"/>
    <lineage>
        <taxon>unclassified sequences</taxon>
        <taxon>metagenomes</taxon>
        <taxon>ecological metagenomes</taxon>
    </lineage>
</organism>
<dbReference type="PANTHER" id="PTHR43320:SF2">
    <property type="entry name" value="2-DEHYDRO-3-DEOXYGLUCONOKINASE_2-DEHYDRO-3-DEOXYGALACTONOKINASE"/>
    <property type="match status" value="1"/>
</dbReference>
<dbReference type="EMBL" id="CAEZSV010000139">
    <property type="protein sequence ID" value="CAB4556311.1"/>
    <property type="molecule type" value="Genomic_DNA"/>
</dbReference>
<reference evidence="5" key="1">
    <citation type="submission" date="2020-05" db="EMBL/GenBank/DDBJ databases">
        <authorList>
            <person name="Chiriac C."/>
            <person name="Salcher M."/>
            <person name="Ghai R."/>
            <person name="Kavagutti S V."/>
        </authorList>
    </citation>
    <scope>NUCLEOTIDE SEQUENCE</scope>
</reference>
<accession>A0A6J6CXH0</accession>
<comment type="similarity">
    <text evidence="1">Belongs to the carbohydrate kinase PfkB family.</text>
</comment>
<dbReference type="Pfam" id="PF00294">
    <property type="entry name" value="PfkB"/>
    <property type="match status" value="1"/>
</dbReference>